<organism evidence="1 2">
    <name type="scientific">Rhodovibrio salinarum</name>
    <dbReference type="NCBI Taxonomy" id="1087"/>
    <lineage>
        <taxon>Bacteria</taxon>
        <taxon>Pseudomonadati</taxon>
        <taxon>Pseudomonadota</taxon>
        <taxon>Alphaproteobacteria</taxon>
        <taxon>Rhodospirillales</taxon>
        <taxon>Rhodovibrionaceae</taxon>
        <taxon>Rhodovibrio</taxon>
    </lineage>
</organism>
<evidence type="ECO:0000313" key="2">
    <source>
        <dbReference type="Proteomes" id="UP000778970"/>
    </source>
</evidence>
<dbReference type="Proteomes" id="UP000778970">
    <property type="component" value="Unassembled WGS sequence"/>
</dbReference>
<sequence length="115" mass="11987">MDDPLRRLIAFVAGVAVEGHQAEGVFDFEVGSRFPVSGTIQGNEVAVTDETSGVVLTGRLPNLQTADGKPVSLNLAGDAFDGADEGSGHAFAGEVSGRNIDLTDKKTGIDYTYCL</sequence>
<reference evidence="1" key="1">
    <citation type="submission" date="2017-08" db="EMBL/GenBank/DDBJ databases">
        <authorList>
            <person name="Imhoff J.F."/>
            <person name="Rahn T."/>
            <person name="Kuenzel S."/>
            <person name="Neulinger S.C."/>
        </authorList>
    </citation>
    <scope>NUCLEOTIDE SEQUENCE</scope>
    <source>
        <strain evidence="1">DSM 9154</strain>
    </source>
</reference>
<protein>
    <submittedName>
        <fullName evidence="1">Uncharacterized protein</fullName>
    </submittedName>
</protein>
<proteinExistence type="predicted"/>
<name>A0A934QEJ7_9PROT</name>
<accession>A0A934QEJ7</accession>
<evidence type="ECO:0000313" key="1">
    <source>
        <dbReference type="EMBL" id="MBK1695806.1"/>
    </source>
</evidence>
<comment type="caution">
    <text evidence="1">The sequence shown here is derived from an EMBL/GenBank/DDBJ whole genome shotgun (WGS) entry which is preliminary data.</text>
</comment>
<keyword evidence="2" id="KW-1185">Reference proteome</keyword>
<dbReference type="EMBL" id="NRRE01000007">
    <property type="protein sequence ID" value="MBK1695806.1"/>
    <property type="molecule type" value="Genomic_DNA"/>
</dbReference>
<reference evidence="1" key="2">
    <citation type="journal article" date="2020" name="Microorganisms">
        <title>Osmotic Adaptation and Compatible Solute Biosynthesis of Phototrophic Bacteria as Revealed from Genome Analyses.</title>
        <authorList>
            <person name="Imhoff J.F."/>
            <person name="Rahn T."/>
            <person name="Kunzel S."/>
            <person name="Keller A."/>
            <person name="Neulinger S.C."/>
        </authorList>
    </citation>
    <scope>NUCLEOTIDE SEQUENCE</scope>
    <source>
        <strain evidence="1">DSM 9154</strain>
    </source>
</reference>
<gene>
    <name evidence="1" type="ORF">CKO21_00920</name>
</gene>
<dbReference type="RefSeq" id="WP_027288158.1">
    <property type="nucleotide sequence ID" value="NZ_NRRE01000007.1"/>
</dbReference>
<dbReference type="AlphaFoldDB" id="A0A934QEJ7"/>